<organism evidence="1 2">
    <name type="scientific">Glycomyces harbinensis</name>
    <dbReference type="NCBI Taxonomy" id="58114"/>
    <lineage>
        <taxon>Bacteria</taxon>
        <taxon>Bacillati</taxon>
        <taxon>Actinomycetota</taxon>
        <taxon>Actinomycetes</taxon>
        <taxon>Glycomycetales</taxon>
        <taxon>Glycomycetaceae</taxon>
        <taxon>Glycomyces</taxon>
    </lineage>
</organism>
<dbReference type="RefSeq" id="WP_143014728.1">
    <property type="nucleotide sequence ID" value="NZ_FNAD01000001.1"/>
</dbReference>
<proteinExistence type="predicted"/>
<evidence type="ECO:0000313" key="2">
    <source>
        <dbReference type="Proteomes" id="UP000198949"/>
    </source>
</evidence>
<accession>A0A1G6RFY1</accession>
<name>A0A1G6RFY1_9ACTN</name>
<protein>
    <submittedName>
        <fullName evidence="1">Uncharacterized protein</fullName>
    </submittedName>
</protein>
<dbReference type="EMBL" id="FNAD01000001">
    <property type="protein sequence ID" value="SDD02806.1"/>
    <property type="molecule type" value="Genomic_DNA"/>
</dbReference>
<evidence type="ECO:0000313" key="1">
    <source>
        <dbReference type="EMBL" id="SDD02806.1"/>
    </source>
</evidence>
<sequence length="190" mass="21579">MFKIEWTAREPKPRTEIDELYGELQASVDIDGPYEFATLVCAARLLETRYVMARIIGFPDREPTLDYTDIVEFFECSDAVLEALAAHRAGVIEFYPGSDAAEYLVFDAADPVRLFRVPWTEALGLETQDPLPHHVTERPVTTTGRRDLADHIGSLRREFARDAVRHDPRLAAHEPVRRWSLDEDGGRGVL</sequence>
<reference evidence="2" key="1">
    <citation type="submission" date="2016-10" db="EMBL/GenBank/DDBJ databases">
        <authorList>
            <person name="Varghese N."/>
            <person name="Submissions S."/>
        </authorList>
    </citation>
    <scope>NUCLEOTIDE SEQUENCE [LARGE SCALE GENOMIC DNA]</scope>
    <source>
        <strain evidence="2">CGMCC 4.3516</strain>
    </source>
</reference>
<dbReference type="OrthoDB" id="5186137at2"/>
<keyword evidence="2" id="KW-1185">Reference proteome</keyword>
<dbReference type="AlphaFoldDB" id="A0A1G6RFY1"/>
<gene>
    <name evidence="1" type="ORF">SAMN05216270_101446</name>
</gene>
<dbReference type="Proteomes" id="UP000198949">
    <property type="component" value="Unassembled WGS sequence"/>
</dbReference>